<reference evidence="1 2" key="1">
    <citation type="journal article" date="2019" name="Genome Biol. Evol.">
        <title>Insights into the evolution of the New World diploid cottons (Gossypium, subgenus Houzingenia) based on genome sequencing.</title>
        <authorList>
            <person name="Grover C.E."/>
            <person name="Arick M.A. 2nd"/>
            <person name="Thrash A."/>
            <person name="Conover J.L."/>
            <person name="Sanders W.S."/>
            <person name="Peterson D.G."/>
            <person name="Frelichowski J.E."/>
            <person name="Scheffler J.A."/>
            <person name="Scheffler B.E."/>
            <person name="Wendel J.F."/>
        </authorList>
    </citation>
    <scope>NUCLEOTIDE SEQUENCE [LARGE SCALE GENOMIC DNA]</scope>
    <source>
        <strain evidence="1">185</strain>
        <tissue evidence="1">Leaf</tissue>
    </source>
</reference>
<name>A0A7J8WPG7_GOSAI</name>
<organism evidence="1 2">
    <name type="scientific">Gossypium aridum</name>
    <name type="common">American cotton</name>
    <name type="synonym">Erioxylum aridum</name>
    <dbReference type="NCBI Taxonomy" id="34290"/>
    <lineage>
        <taxon>Eukaryota</taxon>
        <taxon>Viridiplantae</taxon>
        <taxon>Streptophyta</taxon>
        <taxon>Embryophyta</taxon>
        <taxon>Tracheophyta</taxon>
        <taxon>Spermatophyta</taxon>
        <taxon>Magnoliopsida</taxon>
        <taxon>eudicotyledons</taxon>
        <taxon>Gunneridae</taxon>
        <taxon>Pentapetalae</taxon>
        <taxon>rosids</taxon>
        <taxon>malvids</taxon>
        <taxon>Malvales</taxon>
        <taxon>Malvaceae</taxon>
        <taxon>Malvoideae</taxon>
        <taxon>Gossypium</taxon>
    </lineage>
</organism>
<dbReference type="PANTHER" id="PTHR46999:SF1">
    <property type="entry name" value="ALPHA-GLUCAN WATER DIKINASE 1, CHLOROPLASTIC"/>
    <property type="match status" value="1"/>
</dbReference>
<keyword evidence="2" id="KW-1185">Reference proteome</keyword>
<evidence type="ECO:0000313" key="1">
    <source>
        <dbReference type="EMBL" id="MBA0676947.1"/>
    </source>
</evidence>
<evidence type="ECO:0000313" key="2">
    <source>
        <dbReference type="Proteomes" id="UP000593577"/>
    </source>
</evidence>
<proteinExistence type="predicted"/>
<comment type="caution">
    <text evidence="1">The sequence shown here is derived from an EMBL/GenBank/DDBJ whole genome shotgun (WGS) entry which is preliminary data.</text>
</comment>
<sequence>MMEEWHQKLHNNTSPDDVIICQALIDYIKSDFDISVYWKTLNENGITKERLLSYDRAIHSEPSFKRDQKDGLLRDLGHYMRTLKAVHSGADLESAISNCMGYRAEGQGFMVGVQINPIPGLPSGFPGLLRFVLEHIEDRNVEALLEGLLEARQELRPLLFKSTGRLKDLLFLDIALDSTVRTAIERGYEELNNARPEVNPSSSPHPIKSCISSLLF</sequence>
<protein>
    <submittedName>
        <fullName evidence="1">Uncharacterized protein</fullName>
    </submittedName>
</protein>
<gene>
    <name evidence="1" type="ORF">Goari_018382</name>
</gene>
<accession>A0A7J8WPG7</accession>
<dbReference type="EMBL" id="JABFAA010000002">
    <property type="protein sequence ID" value="MBA0676947.1"/>
    <property type="molecule type" value="Genomic_DNA"/>
</dbReference>
<dbReference type="PANTHER" id="PTHR46999">
    <property type="entry name" value="ALPHA-GLUCAN WATER DIKINASE 1, CHLOROPLASTIC-RELATED"/>
    <property type="match status" value="1"/>
</dbReference>
<dbReference type="AlphaFoldDB" id="A0A7J8WPG7"/>
<dbReference type="Proteomes" id="UP000593577">
    <property type="component" value="Unassembled WGS sequence"/>
</dbReference>